<protein>
    <submittedName>
        <fullName evidence="2">CRAL-TRIO domain-containing protein</fullName>
    </submittedName>
</protein>
<dbReference type="EMBL" id="MU069646">
    <property type="protein sequence ID" value="KAF5836715.1"/>
    <property type="molecule type" value="Genomic_DNA"/>
</dbReference>
<sequence>MMPSGRIPESSIANELKCEKVVIQGLDKASRPVMIVQVCKHNGWTRYIDELERLCCYALDALISRAPEDKNPGAQCSVVLDLTNMGALSMDIQAIKKLLQLLGEHYVERLGVMYFFNPPSLFWGVWTSLSPLLPEPTRAKMKIIDPASDSHDLIQDIPREVLPREFGGLASMAPPLGRQ</sequence>
<dbReference type="CDD" id="cd00170">
    <property type="entry name" value="SEC14"/>
    <property type="match status" value="1"/>
</dbReference>
<evidence type="ECO:0000259" key="1">
    <source>
        <dbReference type="PROSITE" id="PS50191"/>
    </source>
</evidence>
<dbReference type="Pfam" id="PF00650">
    <property type="entry name" value="CRAL_TRIO"/>
    <property type="match status" value="1"/>
</dbReference>
<dbReference type="InterPro" id="IPR001251">
    <property type="entry name" value="CRAL-TRIO_dom"/>
</dbReference>
<dbReference type="SUPFAM" id="SSF52087">
    <property type="entry name" value="CRAL/TRIO domain"/>
    <property type="match status" value="1"/>
</dbReference>
<dbReference type="InterPro" id="IPR036865">
    <property type="entry name" value="CRAL-TRIO_dom_sf"/>
</dbReference>
<proteinExistence type="predicted"/>
<dbReference type="PANTHER" id="PTHR46277:SF3">
    <property type="entry name" value="BINDING PROTEIN, PUTATIVE-RELATED"/>
    <property type="match status" value="1"/>
</dbReference>
<dbReference type="PROSITE" id="PS50191">
    <property type="entry name" value="CRAL_TRIO"/>
    <property type="match status" value="1"/>
</dbReference>
<feature type="domain" description="CRAL-TRIO" evidence="1">
    <location>
        <begin position="9"/>
        <end position="174"/>
    </location>
</feature>
<evidence type="ECO:0000313" key="2">
    <source>
        <dbReference type="EMBL" id="KAF5836715.1"/>
    </source>
</evidence>
<dbReference type="PANTHER" id="PTHR46277">
    <property type="entry name" value="OS03G0850700 PROTEIN"/>
    <property type="match status" value="1"/>
</dbReference>
<dbReference type="Gene3D" id="3.40.525.10">
    <property type="entry name" value="CRAL-TRIO lipid binding domain"/>
    <property type="match status" value="1"/>
</dbReference>
<dbReference type="SMART" id="SM00516">
    <property type="entry name" value="SEC14"/>
    <property type="match status" value="1"/>
</dbReference>
<comment type="caution">
    <text evidence="2">The sequence shown here is derived from an EMBL/GenBank/DDBJ whole genome shotgun (WGS) entry which is preliminary data.</text>
</comment>
<accession>A0ABQ7GQ33</accession>
<dbReference type="Proteomes" id="UP000815325">
    <property type="component" value="Unassembled WGS sequence"/>
</dbReference>
<name>A0ABQ7GQ33_DUNSA</name>
<reference evidence="2" key="1">
    <citation type="submission" date="2017-08" db="EMBL/GenBank/DDBJ databases">
        <authorList>
            <person name="Polle J.E."/>
            <person name="Barry K."/>
            <person name="Cushman J."/>
            <person name="Schmutz J."/>
            <person name="Tran D."/>
            <person name="Hathwaick L.T."/>
            <person name="Yim W.C."/>
            <person name="Jenkins J."/>
            <person name="Mckie-Krisberg Z.M."/>
            <person name="Prochnik S."/>
            <person name="Lindquist E."/>
            <person name="Dockter R.B."/>
            <person name="Adam C."/>
            <person name="Molina H."/>
            <person name="Bunkerborg J."/>
            <person name="Jin E."/>
            <person name="Buchheim M."/>
            <person name="Magnuson J."/>
        </authorList>
    </citation>
    <scope>NUCLEOTIDE SEQUENCE</scope>
    <source>
        <strain evidence="2">CCAP 19/18</strain>
    </source>
</reference>
<organism evidence="2 3">
    <name type="scientific">Dunaliella salina</name>
    <name type="common">Green alga</name>
    <name type="synonym">Protococcus salinus</name>
    <dbReference type="NCBI Taxonomy" id="3046"/>
    <lineage>
        <taxon>Eukaryota</taxon>
        <taxon>Viridiplantae</taxon>
        <taxon>Chlorophyta</taxon>
        <taxon>core chlorophytes</taxon>
        <taxon>Chlorophyceae</taxon>
        <taxon>CS clade</taxon>
        <taxon>Chlamydomonadales</taxon>
        <taxon>Dunaliellaceae</taxon>
        <taxon>Dunaliella</taxon>
    </lineage>
</organism>
<keyword evidence="3" id="KW-1185">Reference proteome</keyword>
<gene>
    <name evidence="2" type="ORF">DUNSADRAFT_5542</name>
</gene>
<evidence type="ECO:0000313" key="3">
    <source>
        <dbReference type="Proteomes" id="UP000815325"/>
    </source>
</evidence>